<evidence type="ECO:0000313" key="1">
    <source>
        <dbReference type="EMBL" id="RAL65626.1"/>
    </source>
</evidence>
<protein>
    <submittedName>
        <fullName evidence="1">Uncharacterized protein</fullName>
    </submittedName>
</protein>
<dbReference type="Proteomes" id="UP000249056">
    <property type="component" value="Unassembled WGS sequence"/>
</dbReference>
<name>A0A395J067_9HELO</name>
<sequence length="81" mass="8981">MPQKILAFRKSLYGLAIFSNSPKKSKFTSEDCKINIQKLNKDYLFASRDTDAEKGNIIGSANLETGNTSGQLSKNSIKRLP</sequence>
<accession>A0A395J067</accession>
<dbReference type="EMBL" id="QKRW01000009">
    <property type="protein sequence ID" value="RAL65626.1"/>
    <property type="molecule type" value="Genomic_DNA"/>
</dbReference>
<organism evidence="1 2">
    <name type="scientific">Monilinia fructigena</name>
    <dbReference type="NCBI Taxonomy" id="38457"/>
    <lineage>
        <taxon>Eukaryota</taxon>
        <taxon>Fungi</taxon>
        <taxon>Dikarya</taxon>
        <taxon>Ascomycota</taxon>
        <taxon>Pezizomycotina</taxon>
        <taxon>Leotiomycetes</taxon>
        <taxon>Helotiales</taxon>
        <taxon>Sclerotiniaceae</taxon>
        <taxon>Monilinia</taxon>
    </lineage>
</organism>
<gene>
    <name evidence="1" type="ORF">DID88_005298</name>
</gene>
<keyword evidence="2" id="KW-1185">Reference proteome</keyword>
<proteinExistence type="predicted"/>
<comment type="caution">
    <text evidence="1">The sequence shown here is derived from an EMBL/GenBank/DDBJ whole genome shotgun (WGS) entry which is preliminary data.</text>
</comment>
<dbReference type="AlphaFoldDB" id="A0A395J067"/>
<reference evidence="1 2" key="1">
    <citation type="submission" date="2018-06" db="EMBL/GenBank/DDBJ databases">
        <title>Genome Sequence of the Brown Rot Fungal Pathogen Monilinia fructigena.</title>
        <authorList>
            <person name="Landi L."/>
            <person name="De Miccolis Angelini R.M."/>
            <person name="Pollastro S."/>
            <person name="Abate D."/>
            <person name="Faretra F."/>
            <person name="Romanazzi G."/>
        </authorList>
    </citation>
    <scope>NUCLEOTIDE SEQUENCE [LARGE SCALE GENOMIC DNA]</scope>
    <source>
        <strain evidence="1 2">Mfrg269</strain>
    </source>
</reference>
<evidence type="ECO:0000313" key="2">
    <source>
        <dbReference type="Proteomes" id="UP000249056"/>
    </source>
</evidence>